<sequence length="437" mass="48427">MLHAASGALKIAKPIAGVVPVPALGYVIDILSTLIKQVKAARTNGETEAMFFRTMNDLDEVIVQMVREANVVSGHANSMLQEQLDTLSRALGDLHAIAAKLQSGSGFCGWWKRFCHAKRNEEVLAEMIKRLADAQEIFSLGMQGAIQNAVWRIEETVKTAEWRRIIEAIPHAEAGYLCVKEIKSGFMQDSPRRLFLLTGGAGLGKSAIAHQLCLRLVDTKQWGVNLGASFFFSRGGVDSAHTLFSTIAHQLALSQPALTPSICDAARVFLTGGKEQQVRRTFEELLLKPLAGNSGHSAFNETTFVVIDGLDECKDRELVPELLHCLLVLVRRVPWLRLFLSTRPEPHILPVLMHQSAAVIVYHRRLDDSQAMGESKESVELYLRHTILKIYPYGDFVRAHPKQLDRLIERADGLFIYARVALNYLGLAVCISIGGPF</sequence>
<accession>A0A9P3GD89</accession>
<dbReference type="CDD" id="cd21037">
    <property type="entry name" value="MLKL_NTD"/>
    <property type="match status" value="1"/>
</dbReference>
<dbReference type="InterPro" id="IPR027417">
    <property type="entry name" value="P-loop_NTPase"/>
</dbReference>
<organism evidence="3 4">
    <name type="scientific">Phanerochaete sordida</name>
    <dbReference type="NCBI Taxonomy" id="48140"/>
    <lineage>
        <taxon>Eukaryota</taxon>
        <taxon>Fungi</taxon>
        <taxon>Dikarya</taxon>
        <taxon>Basidiomycota</taxon>
        <taxon>Agaricomycotina</taxon>
        <taxon>Agaricomycetes</taxon>
        <taxon>Polyporales</taxon>
        <taxon>Phanerochaetaceae</taxon>
        <taxon>Phanerochaete</taxon>
    </lineage>
</organism>
<dbReference type="EMBL" id="BPQB01000036">
    <property type="protein sequence ID" value="GJE93963.1"/>
    <property type="molecule type" value="Genomic_DNA"/>
</dbReference>
<dbReference type="AlphaFoldDB" id="A0A9P3GD89"/>
<dbReference type="InterPro" id="IPR056884">
    <property type="entry name" value="NPHP3-like_N"/>
</dbReference>
<evidence type="ECO:0000313" key="4">
    <source>
        <dbReference type="Proteomes" id="UP000703269"/>
    </source>
</evidence>
<dbReference type="Gene3D" id="3.40.50.300">
    <property type="entry name" value="P-loop containing nucleotide triphosphate hydrolases"/>
    <property type="match status" value="1"/>
</dbReference>
<evidence type="ECO:0000313" key="3">
    <source>
        <dbReference type="EMBL" id="GJE93963.1"/>
    </source>
</evidence>
<gene>
    <name evidence="3" type="ORF">PsYK624_101300</name>
</gene>
<proteinExistence type="predicted"/>
<dbReference type="Pfam" id="PF24883">
    <property type="entry name" value="NPHP3_N"/>
    <property type="match status" value="1"/>
</dbReference>
<evidence type="ECO:0000259" key="2">
    <source>
        <dbReference type="Pfam" id="PF24883"/>
    </source>
</evidence>
<dbReference type="InterPro" id="IPR059179">
    <property type="entry name" value="MLKL-like_MCAfunc"/>
</dbReference>
<dbReference type="Proteomes" id="UP000703269">
    <property type="component" value="Unassembled WGS sequence"/>
</dbReference>
<dbReference type="SUPFAM" id="SSF52540">
    <property type="entry name" value="P-loop containing nucleoside triphosphate hydrolases"/>
    <property type="match status" value="1"/>
</dbReference>
<keyword evidence="4" id="KW-1185">Reference proteome</keyword>
<dbReference type="InterPro" id="IPR036537">
    <property type="entry name" value="Adaptor_Cbl_N_dom_sf"/>
</dbReference>
<keyword evidence="1" id="KW-0677">Repeat</keyword>
<dbReference type="PANTHER" id="PTHR10039">
    <property type="entry name" value="AMELOGENIN"/>
    <property type="match status" value="1"/>
</dbReference>
<evidence type="ECO:0000256" key="1">
    <source>
        <dbReference type="ARBA" id="ARBA00022737"/>
    </source>
</evidence>
<name>A0A9P3GD89_9APHY</name>
<comment type="caution">
    <text evidence="3">The sequence shown here is derived from an EMBL/GenBank/DDBJ whole genome shotgun (WGS) entry which is preliminary data.</text>
</comment>
<protein>
    <recommendedName>
        <fullName evidence="2">Nephrocystin 3-like N-terminal domain-containing protein</fullName>
    </recommendedName>
</protein>
<feature type="domain" description="Nephrocystin 3-like N-terminal" evidence="2">
    <location>
        <begin position="187"/>
        <end position="343"/>
    </location>
</feature>
<dbReference type="OrthoDB" id="2804352at2759"/>
<dbReference type="GO" id="GO:0007166">
    <property type="term" value="P:cell surface receptor signaling pathway"/>
    <property type="evidence" value="ECO:0007669"/>
    <property type="project" value="InterPro"/>
</dbReference>
<dbReference type="Gene3D" id="1.20.930.20">
    <property type="entry name" value="Adaptor protein Cbl, N-terminal domain"/>
    <property type="match status" value="1"/>
</dbReference>
<reference evidence="3 4" key="1">
    <citation type="submission" date="2021-08" db="EMBL/GenBank/DDBJ databases">
        <title>Draft Genome Sequence of Phanerochaete sordida strain YK-624.</title>
        <authorList>
            <person name="Mori T."/>
            <person name="Dohra H."/>
            <person name="Suzuki T."/>
            <person name="Kawagishi H."/>
            <person name="Hirai H."/>
        </authorList>
    </citation>
    <scope>NUCLEOTIDE SEQUENCE [LARGE SCALE GENOMIC DNA]</scope>
    <source>
        <strain evidence="3 4">YK-624</strain>
    </source>
</reference>